<dbReference type="SUPFAM" id="SSF56059">
    <property type="entry name" value="Glutathione synthetase ATP-binding domain-like"/>
    <property type="match status" value="1"/>
</dbReference>
<dbReference type="Proteomes" id="UP000054526">
    <property type="component" value="Unassembled WGS sequence"/>
</dbReference>
<dbReference type="Pfam" id="PF14398">
    <property type="entry name" value="ATPgrasp_YheCD"/>
    <property type="match status" value="1"/>
</dbReference>
<reference evidence="1 2" key="1">
    <citation type="submission" date="2014-12" db="EMBL/GenBank/DDBJ databases">
        <title>Draft genome sequence of Cohnella kolymensis strain B-2846.</title>
        <authorList>
            <person name="Karlyshev A.V."/>
            <person name="Kudryashova E.B."/>
        </authorList>
    </citation>
    <scope>NUCLEOTIDE SEQUENCE [LARGE SCALE GENOMIC DNA]</scope>
    <source>
        <strain evidence="1 2">VKM B-2846</strain>
    </source>
</reference>
<accession>A0ABR5A3M5</accession>
<gene>
    <name evidence="1" type="ORF">SD71_12115</name>
</gene>
<evidence type="ECO:0008006" key="3">
    <source>
        <dbReference type="Google" id="ProtNLM"/>
    </source>
</evidence>
<sequence length="243" mass="28865">MKTRHKWMQYKHMKRFEKIRSHLPETELFDKHTLKELIGKYGDVILKPDDGRRGRGIYRVSVIDKKTYEIHKESKKKVMGKGRAYEYLKDKIGSQKYLVQRRIPLATINSRPMDVRVIVQRKSHSDVWKVTAIVVKVAGKGYIVTNIERSNGTIMSFKKALRKSSLKDYSYHSLLSKIERVAIRSAEKVSRLYSHHRIFGFDMGLDKKGYAWIIEVNRFPMMSHFRKLKDKTLYHRIMKYKRS</sequence>
<protein>
    <recommendedName>
        <fullName evidence="3">ATP-grasp domain-containing protein</fullName>
    </recommendedName>
</protein>
<comment type="caution">
    <text evidence="1">The sequence shown here is derived from an EMBL/GenBank/DDBJ whole genome shotgun (WGS) entry which is preliminary data.</text>
</comment>
<organism evidence="1 2">
    <name type="scientific">Cohnella kolymensis</name>
    <dbReference type="NCBI Taxonomy" id="1590652"/>
    <lineage>
        <taxon>Bacteria</taxon>
        <taxon>Bacillati</taxon>
        <taxon>Bacillota</taxon>
        <taxon>Bacilli</taxon>
        <taxon>Bacillales</taxon>
        <taxon>Paenibacillaceae</taxon>
        <taxon>Cohnella</taxon>
    </lineage>
</organism>
<dbReference type="InterPro" id="IPR013815">
    <property type="entry name" value="ATP_grasp_subdomain_1"/>
</dbReference>
<name>A0ABR5A3M5_9BACL</name>
<dbReference type="Gene3D" id="3.30.470.20">
    <property type="entry name" value="ATP-grasp fold, B domain"/>
    <property type="match status" value="1"/>
</dbReference>
<proteinExistence type="predicted"/>
<evidence type="ECO:0000313" key="2">
    <source>
        <dbReference type="Proteomes" id="UP000054526"/>
    </source>
</evidence>
<evidence type="ECO:0000313" key="1">
    <source>
        <dbReference type="EMBL" id="KIL35640.1"/>
    </source>
</evidence>
<dbReference type="Gene3D" id="3.30.1490.20">
    <property type="entry name" value="ATP-grasp fold, A domain"/>
    <property type="match status" value="1"/>
</dbReference>
<dbReference type="EMBL" id="JXAL01000017">
    <property type="protein sequence ID" value="KIL35640.1"/>
    <property type="molecule type" value="Genomic_DNA"/>
</dbReference>
<dbReference type="RefSeq" id="WP_041063552.1">
    <property type="nucleotide sequence ID" value="NZ_JXAL01000017.1"/>
</dbReference>
<dbReference type="InterPro" id="IPR026838">
    <property type="entry name" value="YheC/D"/>
</dbReference>
<keyword evidence="2" id="KW-1185">Reference proteome</keyword>